<evidence type="ECO:0000256" key="1">
    <source>
        <dbReference type="ARBA" id="ARBA00004370"/>
    </source>
</evidence>
<feature type="region of interest" description="Disordered" evidence="9">
    <location>
        <begin position="373"/>
        <end position="392"/>
    </location>
</feature>
<evidence type="ECO:0000256" key="5">
    <source>
        <dbReference type="ARBA" id="ARBA00022833"/>
    </source>
</evidence>
<organism evidence="13 14">
    <name type="scientific">Astyanax mexicanus</name>
    <name type="common">Blind cave fish</name>
    <name type="synonym">Astyanax fasciatus mexicanus</name>
    <dbReference type="NCBI Taxonomy" id="7994"/>
    <lineage>
        <taxon>Eukaryota</taxon>
        <taxon>Metazoa</taxon>
        <taxon>Chordata</taxon>
        <taxon>Craniata</taxon>
        <taxon>Vertebrata</taxon>
        <taxon>Euteleostomi</taxon>
        <taxon>Actinopterygii</taxon>
        <taxon>Neopterygii</taxon>
        <taxon>Teleostei</taxon>
        <taxon>Ostariophysi</taxon>
        <taxon>Characiformes</taxon>
        <taxon>Characoidei</taxon>
        <taxon>Acestrorhamphidae</taxon>
        <taxon>Acestrorhamphinae</taxon>
        <taxon>Astyanax</taxon>
    </lineage>
</organism>
<dbReference type="STRING" id="7994.ENSAMXP00000031915"/>
<dbReference type="Gene3D" id="3.30.40.10">
    <property type="entry name" value="Zinc/RING finger domain, C3HC4 (zinc finger)"/>
    <property type="match status" value="1"/>
</dbReference>
<dbReference type="Pfam" id="PF02225">
    <property type="entry name" value="PA"/>
    <property type="match status" value="1"/>
</dbReference>
<dbReference type="FunFam" id="3.30.40.10:FF:000009">
    <property type="entry name" value="E3 ubiquitin-protein ligase RNF130"/>
    <property type="match status" value="1"/>
</dbReference>
<dbReference type="GeneTree" id="ENSGT00940000158347"/>
<dbReference type="SUPFAM" id="SSF57850">
    <property type="entry name" value="RING/U-box"/>
    <property type="match status" value="1"/>
</dbReference>
<dbReference type="CTD" id="100536511"/>
<dbReference type="Ensembl" id="ENSAMXT00000044866.1">
    <property type="protein sequence ID" value="ENSAMXP00000045631.1"/>
    <property type="gene ID" value="ENSAMXG00000032395.1"/>
</dbReference>
<dbReference type="InterPro" id="IPR046450">
    <property type="entry name" value="PA_dom_sf"/>
</dbReference>
<dbReference type="Pfam" id="PF13639">
    <property type="entry name" value="zf-RING_2"/>
    <property type="match status" value="1"/>
</dbReference>
<evidence type="ECO:0000256" key="6">
    <source>
        <dbReference type="ARBA" id="ARBA00022989"/>
    </source>
</evidence>
<dbReference type="PROSITE" id="PS50089">
    <property type="entry name" value="ZF_RING_2"/>
    <property type="match status" value="1"/>
</dbReference>
<evidence type="ECO:0000313" key="13">
    <source>
        <dbReference type="Ensembl" id="ENSAMXP00000031915.1"/>
    </source>
</evidence>
<evidence type="ECO:0000256" key="11">
    <source>
        <dbReference type="SAM" id="SignalP"/>
    </source>
</evidence>
<keyword evidence="6 10" id="KW-1133">Transmembrane helix</keyword>
<dbReference type="SUPFAM" id="SSF52025">
    <property type="entry name" value="PA domain"/>
    <property type="match status" value="1"/>
</dbReference>
<keyword evidence="14" id="KW-1185">Reference proteome</keyword>
<accession>A0A3B1IR09</accession>
<dbReference type="Gene3D" id="3.50.30.30">
    <property type="match status" value="1"/>
</dbReference>
<evidence type="ECO:0000256" key="10">
    <source>
        <dbReference type="SAM" id="Phobius"/>
    </source>
</evidence>
<dbReference type="CDD" id="cd02122">
    <property type="entry name" value="PA_GRAIL_like"/>
    <property type="match status" value="1"/>
</dbReference>
<evidence type="ECO:0000259" key="12">
    <source>
        <dbReference type="PROSITE" id="PS50089"/>
    </source>
</evidence>
<dbReference type="GO" id="GO:0008270">
    <property type="term" value="F:zinc ion binding"/>
    <property type="evidence" value="ECO:0007669"/>
    <property type="project" value="UniProtKB-KW"/>
</dbReference>
<dbReference type="PANTHER" id="PTHR16200">
    <property type="entry name" value="RING ZINC FINGER"/>
    <property type="match status" value="1"/>
</dbReference>
<dbReference type="KEGG" id="amex:103037493"/>
<dbReference type="RefSeq" id="XP_022539487.1">
    <property type="nucleotide sequence ID" value="XM_022683766.2"/>
</dbReference>
<dbReference type="FunFam" id="3.50.30.30:FF:000003">
    <property type="entry name" value="E3 ubiquitin-protein ligase RNF128"/>
    <property type="match status" value="1"/>
</dbReference>
<name>A0A3B1IR09_ASTMX</name>
<comment type="subcellular location">
    <subcellularLocation>
        <location evidence="1">Membrane</location>
    </subcellularLocation>
</comment>
<evidence type="ECO:0000256" key="3">
    <source>
        <dbReference type="ARBA" id="ARBA00022723"/>
    </source>
</evidence>
<dbReference type="InterPro" id="IPR051073">
    <property type="entry name" value="ZNRF3_Arkadia_E3_ligases"/>
</dbReference>
<feature type="transmembrane region" description="Helical" evidence="10">
    <location>
        <begin position="187"/>
        <end position="211"/>
    </location>
</feature>
<protein>
    <submittedName>
        <fullName evidence="13">Ring finger protein 128</fullName>
    </submittedName>
</protein>
<dbReference type="SMART" id="SM00184">
    <property type="entry name" value="RING"/>
    <property type="match status" value="1"/>
</dbReference>
<dbReference type="Bgee" id="ENSAMXG00000032395">
    <property type="expression patterns" value="Expressed in intestine and 6 other cell types or tissues"/>
</dbReference>
<keyword evidence="5" id="KW-0862">Zinc</keyword>
<evidence type="ECO:0000256" key="2">
    <source>
        <dbReference type="ARBA" id="ARBA00022692"/>
    </source>
</evidence>
<dbReference type="InterPro" id="IPR001841">
    <property type="entry name" value="Znf_RING"/>
</dbReference>
<dbReference type="GO" id="GO:0016020">
    <property type="term" value="C:membrane"/>
    <property type="evidence" value="ECO:0007669"/>
    <property type="project" value="UniProtKB-SubCell"/>
</dbReference>
<evidence type="ECO:0000313" key="14">
    <source>
        <dbReference type="Proteomes" id="UP000018467"/>
    </source>
</evidence>
<evidence type="ECO:0000256" key="9">
    <source>
        <dbReference type="SAM" id="MobiDB-lite"/>
    </source>
</evidence>
<evidence type="ECO:0000256" key="4">
    <source>
        <dbReference type="ARBA" id="ARBA00022771"/>
    </source>
</evidence>
<proteinExistence type="predicted"/>
<dbReference type="InterPro" id="IPR003137">
    <property type="entry name" value="PA_domain"/>
</dbReference>
<reference evidence="13" key="3">
    <citation type="submission" date="2025-05" db="UniProtKB">
        <authorList>
            <consortium name="Ensembl"/>
        </authorList>
    </citation>
    <scope>IDENTIFICATION</scope>
</reference>
<reference evidence="14" key="2">
    <citation type="journal article" date="2014" name="Nat. Commun.">
        <title>The cavefish genome reveals candidate genes for eye loss.</title>
        <authorList>
            <person name="McGaugh S.E."/>
            <person name="Gross J.B."/>
            <person name="Aken B."/>
            <person name="Blin M."/>
            <person name="Borowsky R."/>
            <person name="Chalopin D."/>
            <person name="Hinaux H."/>
            <person name="Jeffery W.R."/>
            <person name="Keene A."/>
            <person name="Ma L."/>
            <person name="Minx P."/>
            <person name="Murphy D."/>
            <person name="O'Quin K.E."/>
            <person name="Retaux S."/>
            <person name="Rohner N."/>
            <person name="Searle S.M."/>
            <person name="Stahl B.A."/>
            <person name="Tabin C."/>
            <person name="Volff J.N."/>
            <person name="Yoshizawa M."/>
            <person name="Warren W.C."/>
        </authorList>
    </citation>
    <scope>NUCLEOTIDE SEQUENCE [LARGE SCALE GENOMIC DNA]</scope>
    <source>
        <strain evidence="14">female</strain>
    </source>
</reference>
<keyword evidence="2 10" id="KW-0812">Transmembrane</keyword>
<dbReference type="OrthoDB" id="5357315at2759"/>
<evidence type="ECO:0000256" key="8">
    <source>
        <dbReference type="PROSITE-ProRule" id="PRU00175"/>
    </source>
</evidence>
<evidence type="ECO:0000256" key="7">
    <source>
        <dbReference type="ARBA" id="ARBA00023136"/>
    </source>
</evidence>
<feature type="region of interest" description="Disordered" evidence="9">
    <location>
        <begin position="311"/>
        <end position="349"/>
    </location>
</feature>
<sequence>MEKDKRGLPRLTWVCLALWLSQFPAHSSASYMVYWSAVLDILYLSPGANHTTTTMCECGWYGADSPRVSASGYVALPTSDPSACSPNTSFSVKKRPWIALIKRGNCSYADKIRAALRKKASAVVIYNYDGAGNATTPMSHPGVDEIVAITISNNLGKEISSQVESGTMAYMYIEVGNRFKSMGSPTWVYIMSFTFFGITAVILGYFIIVVIKRIYRNRQLRRQQREMKKVAERAISKLQVRTLRRNDPEVEAEENTCAVCIDPFKRGDIVTNLPCSHLFHKTCIEPWLLEHHTCPMCKYDILKAEVGVEPQESTTPTEDVRFYPSSVSGSLPETPAVVTSQEQHVETRSRLDVESAERAIPMSDHVRRKEHIYENPAFEEEQQNNDHPIHQV</sequence>
<keyword evidence="3" id="KW-0479">Metal-binding</keyword>
<keyword evidence="11" id="KW-0732">Signal</keyword>
<dbReference type="GeneID" id="103037493"/>
<dbReference type="AlphaFoldDB" id="A0A3B1IR09"/>
<feature type="domain" description="RING-type" evidence="12">
    <location>
        <begin position="257"/>
        <end position="298"/>
    </location>
</feature>
<dbReference type="Ensembl" id="ENSAMXT00000040784.1">
    <property type="protein sequence ID" value="ENSAMXP00000031915.1"/>
    <property type="gene ID" value="ENSAMXG00000032395.1"/>
</dbReference>
<feature type="chain" id="PRO_5044588376" evidence="11">
    <location>
        <begin position="30"/>
        <end position="392"/>
    </location>
</feature>
<reference evidence="14" key="1">
    <citation type="submission" date="2013-03" db="EMBL/GenBank/DDBJ databases">
        <authorList>
            <person name="Jeffery W."/>
            <person name="Warren W."/>
            <person name="Wilson R.K."/>
        </authorList>
    </citation>
    <scope>NUCLEOTIDE SEQUENCE</scope>
    <source>
        <strain evidence="14">female</strain>
    </source>
</reference>
<feature type="signal peptide" evidence="11">
    <location>
        <begin position="1"/>
        <end position="29"/>
    </location>
</feature>
<keyword evidence="7 10" id="KW-0472">Membrane</keyword>
<keyword evidence="4 8" id="KW-0863">Zinc-finger</keyword>
<dbReference type="InterPro" id="IPR013083">
    <property type="entry name" value="Znf_RING/FYVE/PHD"/>
</dbReference>
<dbReference type="RefSeq" id="XP_022539486.1">
    <property type="nucleotide sequence ID" value="XM_022683765.2"/>
</dbReference>
<feature type="compositionally biased region" description="Polar residues" evidence="9">
    <location>
        <begin position="325"/>
        <end position="342"/>
    </location>
</feature>
<dbReference type="Proteomes" id="UP000018467">
    <property type="component" value="Unassembled WGS sequence"/>
</dbReference>